<feature type="transmembrane region" description="Helical" evidence="1">
    <location>
        <begin position="241"/>
        <end position="262"/>
    </location>
</feature>
<feature type="transmembrane region" description="Helical" evidence="1">
    <location>
        <begin position="379"/>
        <end position="398"/>
    </location>
</feature>
<feature type="transmembrane region" description="Helical" evidence="1">
    <location>
        <begin position="142"/>
        <end position="167"/>
    </location>
</feature>
<reference evidence="2 3" key="1">
    <citation type="submission" date="2019-08" db="EMBL/GenBank/DDBJ databases">
        <authorList>
            <person name="Lei W."/>
        </authorList>
    </citation>
    <scope>NUCLEOTIDE SEQUENCE [LARGE SCALE GENOMIC DNA]</scope>
    <source>
        <strain evidence="2 3">CCUG 58627</strain>
    </source>
</reference>
<dbReference type="RefSeq" id="WP_146323292.1">
    <property type="nucleotide sequence ID" value="NZ_BAABLR010000075.1"/>
</dbReference>
<accession>A0A5C5URN2</accession>
<keyword evidence="1" id="KW-1133">Transmembrane helix</keyword>
<evidence type="ECO:0000313" key="3">
    <source>
        <dbReference type="Proteomes" id="UP000320791"/>
    </source>
</evidence>
<dbReference type="Proteomes" id="UP000320791">
    <property type="component" value="Unassembled WGS sequence"/>
</dbReference>
<proteinExistence type="predicted"/>
<feature type="transmembrane region" description="Helical" evidence="1">
    <location>
        <begin position="179"/>
        <end position="200"/>
    </location>
</feature>
<feature type="transmembrane region" description="Helical" evidence="1">
    <location>
        <begin position="355"/>
        <end position="373"/>
    </location>
</feature>
<feature type="transmembrane region" description="Helical" evidence="1">
    <location>
        <begin position="308"/>
        <end position="334"/>
    </location>
</feature>
<keyword evidence="3" id="KW-1185">Reference proteome</keyword>
<feature type="transmembrane region" description="Helical" evidence="1">
    <location>
        <begin position="110"/>
        <end position="130"/>
    </location>
</feature>
<feature type="transmembrane region" description="Helical" evidence="1">
    <location>
        <begin position="85"/>
        <end position="104"/>
    </location>
</feature>
<dbReference type="AlphaFoldDB" id="A0A5C5URN2"/>
<keyword evidence="1" id="KW-0812">Transmembrane</keyword>
<feature type="transmembrane region" description="Helical" evidence="1">
    <location>
        <begin position="21"/>
        <end position="39"/>
    </location>
</feature>
<dbReference type="OrthoDB" id="4422545at2"/>
<feature type="transmembrane region" description="Helical" evidence="1">
    <location>
        <begin position="45"/>
        <end position="64"/>
    </location>
</feature>
<evidence type="ECO:0008006" key="4">
    <source>
        <dbReference type="Google" id="ProtNLM"/>
    </source>
</evidence>
<feature type="transmembrane region" description="Helical" evidence="1">
    <location>
        <begin position="274"/>
        <end position="296"/>
    </location>
</feature>
<feature type="transmembrane region" description="Helical" evidence="1">
    <location>
        <begin position="212"/>
        <end position="235"/>
    </location>
</feature>
<evidence type="ECO:0000256" key="1">
    <source>
        <dbReference type="SAM" id="Phobius"/>
    </source>
</evidence>
<gene>
    <name evidence="2" type="ORF">FRX94_01210</name>
</gene>
<name>A0A5C5URN2_9CORY</name>
<protein>
    <recommendedName>
        <fullName evidence="4">Beta-carotene 15,15'-monooxygenase</fullName>
    </recommendedName>
</protein>
<sequence>MASLVAPFAKVFRKRGYWHTLMAAVVGCWIVAAAVTLAVSDRWWSQVHVVTLGVLSNAIIAYSTHFAQALTRSKVRPYRSAAVKMLLISAALGIIMGQGVQLPWSPWVTGAALAVVFVALWHAVTVVRLWAPRSGPPLSITVVFYIVAAVALALAVLLVIAGYTLGLNVSLIVAAHSRLALWGFAWTTILGTIITMLPMLTRTKYSERARAWCLRALLLHGAALALGTVACVAGGSRIAGAGFLLVAAAGVGVIWPVIASALQAPNRADWDTASVGTCTALLWIIALITCDAIALMCGVSPRTSFRNILPALLGVGVVQLILSVLLFLLPAMIGRGPNAVRVGRSVAEFAGPARFTILNYGGGLIVLSLWNPIAFFPGILLMILGALGHVIALIVAAARQYSAPRKHAMK</sequence>
<organism evidence="2 3">
    <name type="scientific">Corynebacterium canis</name>
    <dbReference type="NCBI Taxonomy" id="679663"/>
    <lineage>
        <taxon>Bacteria</taxon>
        <taxon>Bacillati</taxon>
        <taxon>Actinomycetota</taxon>
        <taxon>Actinomycetes</taxon>
        <taxon>Mycobacteriales</taxon>
        <taxon>Corynebacteriaceae</taxon>
        <taxon>Corynebacterium</taxon>
    </lineage>
</organism>
<comment type="caution">
    <text evidence="2">The sequence shown here is derived from an EMBL/GenBank/DDBJ whole genome shotgun (WGS) entry which is preliminary data.</text>
</comment>
<dbReference type="EMBL" id="VOHM01000002">
    <property type="protein sequence ID" value="TWT28836.1"/>
    <property type="molecule type" value="Genomic_DNA"/>
</dbReference>
<evidence type="ECO:0000313" key="2">
    <source>
        <dbReference type="EMBL" id="TWT28836.1"/>
    </source>
</evidence>
<keyword evidence="1" id="KW-0472">Membrane</keyword>